<dbReference type="Gene3D" id="2.60.40.10">
    <property type="entry name" value="Immunoglobulins"/>
    <property type="match status" value="1"/>
</dbReference>
<dbReference type="Pfam" id="PF13585">
    <property type="entry name" value="CHU_C"/>
    <property type="match status" value="1"/>
</dbReference>
<protein>
    <submittedName>
        <fullName evidence="2">Tandem-95 repeat protein</fullName>
    </submittedName>
</protein>
<dbReference type="NCBIfam" id="TIGR04131">
    <property type="entry name" value="Bac_Flav_CTERM"/>
    <property type="match status" value="1"/>
</dbReference>
<gene>
    <name evidence="2" type="ORF">JI741_22240</name>
</gene>
<organism evidence="2 3">
    <name type="scientific">Chryseolinea lacunae</name>
    <dbReference type="NCBI Taxonomy" id="2801331"/>
    <lineage>
        <taxon>Bacteria</taxon>
        <taxon>Pseudomonadati</taxon>
        <taxon>Bacteroidota</taxon>
        <taxon>Cytophagia</taxon>
        <taxon>Cytophagales</taxon>
        <taxon>Fulvivirgaceae</taxon>
        <taxon>Chryseolinea</taxon>
    </lineage>
</organism>
<dbReference type="NCBIfam" id="NF012211">
    <property type="entry name" value="tand_rpt_95"/>
    <property type="match status" value="7"/>
</dbReference>
<dbReference type="InterPro" id="IPR026341">
    <property type="entry name" value="T9SS_type_B"/>
</dbReference>
<dbReference type="Pfam" id="PF05345">
    <property type="entry name" value="He_PIG"/>
    <property type="match status" value="1"/>
</dbReference>
<proteinExistence type="predicted"/>
<dbReference type="EMBL" id="JAERRB010000009">
    <property type="protein sequence ID" value="MBL0743969.1"/>
    <property type="molecule type" value="Genomic_DNA"/>
</dbReference>
<dbReference type="Pfam" id="PF17803">
    <property type="entry name" value="Cadherin_4"/>
    <property type="match status" value="1"/>
</dbReference>
<evidence type="ECO:0000259" key="1">
    <source>
        <dbReference type="Pfam" id="PF17803"/>
    </source>
</evidence>
<evidence type="ECO:0000313" key="3">
    <source>
        <dbReference type="Proteomes" id="UP000613030"/>
    </source>
</evidence>
<accession>A0ABS1KWX7</accession>
<dbReference type="RefSeq" id="WP_369411840.1">
    <property type="nucleotide sequence ID" value="NZ_JAERRB010000009.1"/>
</dbReference>
<dbReference type="Pfam" id="PF17963">
    <property type="entry name" value="Big_9"/>
    <property type="match status" value="5"/>
</dbReference>
<dbReference type="InterPro" id="IPR040853">
    <property type="entry name" value="RapA2_cadherin-like"/>
</dbReference>
<sequence>MPVITGQTPDPITVDEDQPLALDITNIVVDDADSAFPEDFSLSVTEGPNYTVEGTTIMPTTNFNGALPVTVEVNDGTSESSPFNLNVVVNAVDDPPEIVGQSSLTTPEETAININVSDLVITDPDADINFTVVISQGDDYTFSGTIVTPNQDFTGLLSVNVQVSDGTSLSATYPLKISVTPVNDVPAITGQNTVTTLENLPRAIQPTDLIISDPDDSYPAGFSVVILSNPNYSFLGNIVTPALGFSGPLTVRVQVNDGDALSNIYNLTMDVTGLNDPPVIIGQNTVTMTEDQPRTFVVTDVLILDLDDTYPGGFTLTVLPGTNYNFVNNTVTPTSNYSGPLTVNVKVNDGDNDSNTFGVGVTVNPVNDPPAINGQNPVSTNEGQARAIQFSDLLVSDIDNSYPTGFSLTVQGGANYTVSGTTITPIGAFSGTLTVNVQVNDGGLSSNVFPLQVTVVPVNDPPVISGQNVVSMAEDQTRTIAVTDVLITDPDDTYPGDFTLTVLDGTNYTHAGNAITPVLNFTGALTVNVRVNDGQVDSPPVGISVTVTPVNDPPSITGQVAVSTNEDVAKAIVIGNVVVSDPDNTTFTLVVEAGTGYAFSGNTITPASNFNGILSVNVHVNDGALNSPSFPLQVTVVAVNDAPIIASQVALSTPEEQAITLDFSDLNVTDVDNTYPTGFTLTPTAGSNYSLSGKTVTPAANFTGVLTVNTTVNDGSANSNVFAVKITVNAVNDPPVINSQSTLTVAEDNSIQLQLSHFSVTDPDNTFPTGFSLSVGSGANYQVSGTTVTPAANFTGTLTVPVTISDGNASSAPFMATITVTPVNDAPEITGQSTLTIAEVQPISLTLSQLTVFDPDNTFPSGFTLFVLAGANYSVTNNVVTPVANFSGTLLVKVFVNDGALNSPIYNLQISVNSTNDPPQITGQQTLSVNEDSPITIQLSNVTIVDPDNSPGDFTLSVLAGTGYTFTTANVVTPALNFNGQLTVKVKVNDGTVDSAPFNLLVTVNPVNDPPSITNQVALSTNEDTPLTLAVSNFTIVDPDNTSGFTLSVGNGTNYAVSGNIITPAQNFSGTLTVPVTVNDGSASSAVFNATVTVKPVNDGPTITGQLALFTIEDTPITLQFTDLTVTDVDNAYPTGFSLTVQPGTNYTFSGRTVTPAVDFNGVINVNVVVHDGTVASPVFQVKITVTNDADAPTITGQNAVSVNEDATRAIEVADLVISDADSGPGDFTLTVLQGTNYAVTGNVITPTANFFGIITVNVRVNDGTANSNTFPLKVTVVSVNDAPTFDPLADIALAEDAPPQTFTIKNISPGPLETGQQVSVTVVSDNTALIPQPTISGSAPTITVSFTPQPNAFGTATITVKVLDTDFAELTRTFTITVSPVNDAPTLNAIAYGPIQEDTDLQVIPLEGISAGAGEDQTLVVTVVTNKPELFDVFEVVYASPQSTGSLRVKPKADANGTAQITVRVEDNGVSTPAPNVNFITRVFNLVIQPVNDPPVFNSQPVILTEAGKPYEYIVEVSDVEGDAITITAPIKPAWMVFTALGNGKARLSGTPPLTASGPVAVKLQAKDASSTLVDQAYTLVVNSRPVIQSFAISTQEDTPYAFTTGQFAAVFADADGNILSEVQITKVPSRGNLTVKNAIVSEGDRITAADLSTLKYVPEQDSTGADTLRWAASDGFLYSLADAYVAIKVIGVNDAPIITRLESDSLKYELGSEIPVFLTPTFDAYDPDKDDITSAEIGFRQENYRLANEKLIFNNTANIKGTFNPNSGVLNLTGNATAKEYVEAIRSIRYNYTEATDLTLDSRSVYFTLSDGKSFSETKDRVITLIYTFRDLDIPTTFTPNGDLANETWNIYSPNGTGQYQEALIRIYNKKGTLLFETKGLDTPWNGMYNGEVLPVDTYFYTIDLKYNKVRYRGTVTILR</sequence>
<dbReference type="InterPro" id="IPR015919">
    <property type="entry name" value="Cadherin-like_sf"/>
</dbReference>
<feature type="domain" description="RapA2 cadherin-like" evidence="1">
    <location>
        <begin position="543"/>
        <end position="593"/>
    </location>
</feature>
<evidence type="ECO:0000313" key="2">
    <source>
        <dbReference type="EMBL" id="MBL0743969.1"/>
    </source>
</evidence>
<dbReference type="Proteomes" id="UP000613030">
    <property type="component" value="Unassembled WGS sequence"/>
</dbReference>
<reference evidence="2 3" key="1">
    <citation type="submission" date="2021-01" db="EMBL/GenBank/DDBJ databases">
        <title>Chryseolinea sp. Jin1 Genome sequencing and assembly.</title>
        <authorList>
            <person name="Kim I."/>
        </authorList>
    </citation>
    <scope>NUCLEOTIDE SEQUENCE [LARGE SCALE GENOMIC DNA]</scope>
    <source>
        <strain evidence="2 3">Jin1</strain>
    </source>
</reference>
<keyword evidence="3" id="KW-1185">Reference proteome</keyword>
<dbReference type="InterPro" id="IPR013783">
    <property type="entry name" value="Ig-like_fold"/>
</dbReference>
<dbReference type="SUPFAM" id="SSF49313">
    <property type="entry name" value="Cadherin-like"/>
    <property type="match status" value="3"/>
</dbReference>
<comment type="caution">
    <text evidence="2">The sequence shown here is derived from an EMBL/GenBank/DDBJ whole genome shotgun (WGS) entry which is preliminary data.</text>
</comment>
<name>A0ABS1KWX7_9BACT</name>